<protein>
    <recommendedName>
        <fullName evidence="1">HTH marR-type domain-containing protein</fullName>
    </recommendedName>
</protein>
<gene>
    <name evidence="2" type="ORF">GCM10023353_32390</name>
</gene>
<organism evidence="2 3">
    <name type="scientific">Tomitella cavernea</name>
    <dbReference type="NCBI Taxonomy" id="1387982"/>
    <lineage>
        <taxon>Bacteria</taxon>
        <taxon>Bacillati</taxon>
        <taxon>Actinomycetota</taxon>
        <taxon>Actinomycetes</taxon>
        <taxon>Mycobacteriales</taxon>
        <taxon>Tomitella</taxon>
    </lineage>
</organism>
<dbReference type="RefSeq" id="WP_200171520.1">
    <property type="nucleotide sequence ID" value="NZ_BAABKQ010000001.1"/>
</dbReference>
<sequence>MAEESVEAVVAQRERMMEGLRTFGGHFTEFSRVFARWLGLHATDANALLQIIAAEERGVPLSPARLSKSLPLSSGATTALLNRLEEAGHIIRTREHADRRIVTLRSSKYIHERADMFFRPLGERLDALISTYPPRMLRTFEAFVGELSKAMEEELDRDDRNR</sequence>
<evidence type="ECO:0000259" key="1">
    <source>
        <dbReference type="SMART" id="SM00347"/>
    </source>
</evidence>
<dbReference type="InterPro" id="IPR036390">
    <property type="entry name" value="WH_DNA-bd_sf"/>
</dbReference>
<accession>A0ABP9CZF8</accession>
<feature type="domain" description="HTH marR-type" evidence="1">
    <location>
        <begin position="32"/>
        <end position="137"/>
    </location>
</feature>
<dbReference type="EMBL" id="BAABKQ010000001">
    <property type="protein sequence ID" value="GAA4821593.1"/>
    <property type="molecule type" value="Genomic_DNA"/>
</dbReference>
<dbReference type="Gene3D" id="1.10.10.10">
    <property type="entry name" value="Winged helix-like DNA-binding domain superfamily/Winged helix DNA-binding domain"/>
    <property type="match status" value="1"/>
</dbReference>
<dbReference type="Proteomes" id="UP001500839">
    <property type="component" value="Unassembled WGS sequence"/>
</dbReference>
<evidence type="ECO:0000313" key="3">
    <source>
        <dbReference type="Proteomes" id="UP001500839"/>
    </source>
</evidence>
<dbReference type="SMART" id="SM00347">
    <property type="entry name" value="HTH_MARR"/>
    <property type="match status" value="1"/>
</dbReference>
<proteinExistence type="predicted"/>
<name>A0ABP9CZF8_9ACTN</name>
<comment type="caution">
    <text evidence="2">The sequence shown here is derived from an EMBL/GenBank/DDBJ whole genome shotgun (WGS) entry which is preliminary data.</text>
</comment>
<keyword evidence="3" id="KW-1185">Reference proteome</keyword>
<dbReference type="InterPro" id="IPR036388">
    <property type="entry name" value="WH-like_DNA-bd_sf"/>
</dbReference>
<evidence type="ECO:0000313" key="2">
    <source>
        <dbReference type="EMBL" id="GAA4821593.1"/>
    </source>
</evidence>
<dbReference type="SUPFAM" id="SSF46785">
    <property type="entry name" value="Winged helix' DNA-binding domain"/>
    <property type="match status" value="1"/>
</dbReference>
<dbReference type="Pfam" id="PF12802">
    <property type="entry name" value="MarR_2"/>
    <property type="match status" value="1"/>
</dbReference>
<reference evidence="3" key="1">
    <citation type="journal article" date="2019" name="Int. J. Syst. Evol. Microbiol.">
        <title>The Global Catalogue of Microorganisms (GCM) 10K type strain sequencing project: providing services to taxonomists for standard genome sequencing and annotation.</title>
        <authorList>
            <consortium name="The Broad Institute Genomics Platform"/>
            <consortium name="The Broad Institute Genome Sequencing Center for Infectious Disease"/>
            <person name="Wu L."/>
            <person name="Ma J."/>
        </authorList>
    </citation>
    <scope>NUCLEOTIDE SEQUENCE [LARGE SCALE GENOMIC DNA]</scope>
    <source>
        <strain evidence="3">JCM 18542</strain>
    </source>
</reference>
<dbReference type="InterPro" id="IPR000835">
    <property type="entry name" value="HTH_MarR-typ"/>
</dbReference>